<dbReference type="PRINTS" id="PR00080">
    <property type="entry name" value="SDRFAMILY"/>
</dbReference>
<dbReference type="Gene3D" id="3.40.50.720">
    <property type="entry name" value="NAD(P)-binding Rossmann-like Domain"/>
    <property type="match status" value="1"/>
</dbReference>
<evidence type="ECO:0000256" key="4">
    <source>
        <dbReference type="RuleBase" id="RU000363"/>
    </source>
</evidence>
<sequence length="290" mass="31909">MTSKAPRVWFIIGSSTGFGRLMTQCVLRNGDKVAAMLRNPAMLADLAKQFGTDQLLVLKLDVTNHQQILDTFAEAGKHFGRIDVVFNNAGYALLADVEGATEEAARAVFEVNFWGAVNVSKEAVRWFREQNKPSGGRLLQTSSMLGFTPDANLPFYVASKFALEGLSESFASSLDGTSRYCIFIQRLISLIEPREFRTNALSSNMDRSQVHPAYAHLPVAASHKYLEGNPLARGDTAKAVEVIYAVAGLPDPPLRFPLGRGCIESFRNQITKLNANIDQYESWSDGLDAE</sequence>
<reference evidence="5 6" key="1">
    <citation type="submission" date="2017-04" db="EMBL/GenBank/DDBJ databases">
        <title>Genome Sequence of the Model Brown-Rot Fungus Postia placenta SB12.</title>
        <authorList>
            <consortium name="DOE Joint Genome Institute"/>
            <person name="Gaskell J."/>
            <person name="Kersten P."/>
            <person name="Larrondo L.F."/>
            <person name="Canessa P."/>
            <person name="Martinez D."/>
            <person name="Hibbett D."/>
            <person name="Schmoll M."/>
            <person name="Kubicek C.P."/>
            <person name="Martinez A.T."/>
            <person name="Yadav J."/>
            <person name="Master E."/>
            <person name="Magnuson J.K."/>
            <person name="James T."/>
            <person name="Yaver D."/>
            <person name="Berka R."/>
            <person name="Labutti K."/>
            <person name="Lipzen A."/>
            <person name="Aerts A."/>
            <person name="Barry K."/>
            <person name="Henrissat B."/>
            <person name="Blanchette R."/>
            <person name="Grigoriev I."/>
            <person name="Cullen D."/>
        </authorList>
    </citation>
    <scope>NUCLEOTIDE SEQUENCE [LARGE SCALE GENOMIC DNA]</scope>
    <source>
        <strain evidence="5 6">MAD-698-R-SB12</strain>
    </source>
</reference>
<evidence type="ECO:0008006" key="7">
    <source>
        <dbReference type="Google" id="ProtNLM"/>
    </source>
</evidence>
<evidence type="ECO:0000313" key="5">
    <source>
        <dbReference type="EMBL" id="OSX66760.1"/>
    </source>
</evidence>
<dbReference type="Proteomes" id="UP000194127">
    <property type="component" value="Unassembled WGS sequence"/>
</dbReference>
<dbReference type="Pfam" id="PF00106">
    <property type="entry name" value="adh_short"/>
    <property type="match status" value="1"/>
</dbReference>
<dbReference type="RefSeq" id="XP_024343554.1">
    <property type="nucleotide sequence ID" value="XM_024484160.1"/>
</dbReference>
<proteinExistence type="inferred from homology"/>
<evidence type="ECO:0000256" key="3">
    <source>
        <dbReference type="ARBA" id="ARBA00023002"/>
    </source>
</evidence>
<evidence type="ECO:0000256" key="1">
    <source>
        <dbReference type="ARBA" id="ARBA00006484"/>
    </source>
</evidence>
<evidence type="ECO:0000256" key="2">
    <source>
        <dbReference type="ARBA" id="ARBA00022857"/>
    </source>
</evidence>
<dbReference type="PROSITE" id="PS00061">
    <property type="entry name" value="ADH_SHORT"/>
    <property type="match status" value="1"/>
</dbReference>
<dbReference type="PANTHER" id="PTHR43976">
    <property type="entry name" value="SHORT CHAIN DEHYDROGENASE"/>
    <property type="match status" value="1"/>
</dbReference>
<gene>
    <name evidence="5" type="ORF">POSPLADRAFT_1131998</name>
</gene>
<keyword evidence="2" id="KW-0521">NADP</keyword>
<comment type="similarity">
    <text evidence="1 4">Belongs to the short-chain dehydrogenases/reductases (SDR) family.</text>
</comment>
<keyword evidence="6" id="KW-1185">Reference proteome</keyword>
<protein>
    <recommendedName>
        <fullName evidence="7">NAD(P)-binding protein</fullName>
    </recommendedName>
</protein>
<dbReference type="GO" id="GO:0016491">
    <property type="term" value="F:oxidoreductase activity"/>
    <property type="evidence" value="ECO:0007669"/>
    <property type="project" value="UniProtKB-KW"/>
</dbReference>
<dbReference type="EMBL" id="KZ110592">
    <property type="protein sequence ID" value="OSX66760.1"/>
    <property type="molecule type" value="Genomic_DNA"/>
</dbReference>
<accession>A0A1X6NE20</accession>
<dbReference type="PRINTS" id="PR00081">
    <property type="entry name" value="GDHRDH"/>
</dbReference>
<dbReference type="GeneID" id="36329109"/>
<dbReference type="InterPro" id="IPR020904">
    <property type="entry name" value="Sc_DH/Rdtase_CS"/>
</dbReference>
<dbReference type="PANTHER" id="PTHR43976:SF16">
    <property type="entry name" value="SHORT-CHAIN DEHYDROGENASE_REDUCTASE FAMILY PROTEIN"/>
    <property type="match status" value="1"/>
</dbReference>
<dbReference type="AlphaFoldDB" id="A0A1X6NE20"/>
<dbReference type="InterPro" id="IPR002347">
    <property type="entry name" value="SDR_fam"/>
</dbReference>
<name>A0A1X6NE20_9APHY</name>
<organism evidence="5 6">
    <name type="scientific">Postia placenta MAD-698-R-SB12</name>
    <dbReference type="NCBI Taxonomy" id="670580"/>
    <lineage>
        <taxon>Eukaryota</taxon>
        <taxon>Fungi</taxon>
        <taxon>Dikarya</taxon>
        <taxon>Basidiomycota</taxon>
        <taxon>Agaricomycotina</taxon>
        <taxon>Agaricomycetes</taxon>
        <taxon>Polyporales</taxon>
        <taxon>Adustoporiaceae</taxon>
        <taxon>Rhodonia</taxon>
    </lineage>
</organism>
<keyword evidence="3" id="KW-0560">Oxidoreductase</keyword>
<dbReference type="InterPro" id="IPR051911">
    <property type="entry name" value="SDR_oxidoreductase"/>
</dbReference>
<evidence type="ECO:0000313" key="6">
    <source>
        <dbReference type="Proteomes" id="UP000194127"/>
    </source>
</evidence>
<dbReference type="InterPro" id="IPR036291">
    <property type="entry name" value="NAD(P)-bd_dom_sf"/>
</dbReference>
<dbReference type="OrthoDB" id="1274115at2759"/>
<dbReference type="SUPFAM" id="SSF51735">
    <property type="entry name" value="NAD(P)-binding Rossmann-fold domains"/>
    <property type="match status" value="1"/>
</dbReference>
<dbReference type="STRING" id="670580.A0A1X6NE20"/>